<dbReference type="Pfam" id="PF00196">
    <property type="entry name" value="GerE"/>
    <property type="match status" value="1"/>
</dbReference>
<protein>
    <submittedName>
        <fullName evidence="5">LuxR C-terminal-related transcriptional regulator</fullName>
    </submittedName>
</protein>
<keyword evidence="3" id="KW-0804">Transcription</keyword>
<evidence type="ECO:0000256" key="3">
    <source>
        <dbReference type="ARBA" id="ARBA00023163"/>
    </source>
</evidence>
<keyword evidence="6" id="KW-1185">Reference proteome</keyword>
<reference evidence="5" key="1">
    <citation type="submission" date="2021-08" db="EMBL/GenBank/DDBJ databases">
        <title>Comparative analyses of Brucepasteria parasyntrophica and Teretinema zuelzerae.</title>
        <authorList>
            <person name="Song Y."/>
            <person name="Brune A."/>
        </authorList>
    </citation>
    <scope>NUCLEOTIDE SEQUENCE</scope>
    <source>
        <strain evidence="5">DSM 1903</strain>
    </source>
</reference>
<feature type="domain" description="HTH luxR-type" evidence="4">
    <location>
        <begin position="141"/>
        <end position="206"/>
    </location>
</feature>
<proteinExistence type="predicted"/>
<comment type="caution">
    <text evidence="5">The sequence shown here is derived from an EMBL/GenBank/DDBJ whole genome shotgun (WGS) entry which is preliminary data.</text>
</comment>
<dbReference type="PANTHER" id="PTHR44688">
    <property type="entry name" value="DNA-BINDING TRANSCRIPTIONAL ACTIVATOR DEVR_DOSR"/>
    <property type="match status" value="1"/>
</dbReference>
<dbReference type="SMART" id="SM00421">
    <property type="entry name" value="HTH_LUXR"/>
    <property type="match status" value="1"/>
</dbReference>
<dbReference type="RefSeq" id="WP_230752064.1">
    <property type="nucleotide sequence ID" value="NZ_JAINWA010000001.1"/>
</dbReference>
<keyword evidence="1" id="KW-0805">Transcription regulation</keyword>
<dbReference type="PROSITE" id="PS50043">
    <property type="entry name" value="HTH_LUXR_2"/>
    <property type="match status" value="1"/>
</dbReference>
<dbReference type="SUPFAM" id="SSF46894">
    <property type="entry name" value="C-terminal effector domain of the bipartite response regulators"/>
    <property type="match status" value="1"/>
</dbReference>
<evidence type="ECO:0000256" key="2">
    <source>
        <dbReference type="ARBA" id="ARBA00023125"/>
    </source>
</evidence>
<evidence type="ECO:0000256" key="1">
    <source>
        <dbReference type="ARBA" id="ARBA00023015"/>
    </source>
</evidence>
<name>A0AAE3EG69_9SPIR</name>
<evidence type="ECO:0000259" key="4">
    <source>
        <dbReference type="PROSITE" id="PS50043"/>
    </source>
</evidence>
<dbReference type="InterPro" id="IPR000792">
    <property type="entry name" value="Tscrpt_reg_LuxR_C"/>
</dbReference>
<dbReference type="PRINTS" id="PR00038">
    <property type="entry name" value="HTHLUXR"/>
</dbReference>
<dbReference type="AlphaFoldDB" id="A0AAE3EG69"/>
<dbReference type="GO" id="GO:0006355">
    <property type="term" value="P:regulation of DNA-templated transcription"/>
    <property type="evidence" value="ECO:0007669"/>
    <property type="project" value="InterPro"/>
</dbReference>
<evidence type="ECO:0000313" key="5">
    <source>
        <dbReference type="EMBL" id="MCD1653166.1"/>
    </source>
</evidence>
<organism evidence="5 6">
    <name type="scientific">Teretinema zuelzerae</name>
    <dbReference type="NCBI Taxonomy" id="156"/>
    <lineage>
        <taxon>Bacteria</taxon>
        <taxon>Pseudomonadati</taxon>
        <taxon>Spirochaetota</taxon>
        <taxon>Spirochaetia</taxon>
        <taxon>Spirochaetales</taxon>
        <taxon>Treponemataceae</taxon>
        <taxon>Teretinema</taxon>
    </lineage>
</organism>
<dbReference type="PANTHER" id="PTHR44688:SF16">
    <property type="entry name" value="DNA-BINDING TRANSCRIPTIONAL ACTIVATOR DEVR_DOSR"/>
    <property type="match status" value="1"/>
</dbReference>
<gene>
    <name evidence="5" type="ORF">K7J14_00375</name>
</gene>
<dbReference type="CDD" id="cd06170">
    <property type="entry name" value="LuxR_C_like"/>
    <property type="match status" value="1"/>
</dbReference>
<evidence type="ECO:0000313" key="6">
    <source>
        <dbReference type="Proteomes" id="UP001198163"/>
    </source>
</evidence>
<dbReference type="Gene3D" id="3.40.50.2300">
    <property type="match status" value="1"/>
</dbReference>
<dbReference type="GO" id="GO:0003677">
    <property type="term" value="F:DNA binding"/>
    <property type="evidence" value="ECO:0007669"/>
    <property type="project" value="UniProtKB-KW"/>
</dbReference>
<accession>A0AAE3EG69</accession>
<keyword evidence="2" id="KW-0238">DNA-binding</keyword>
<dbReference type="EMBL" id="JAINWA010000001">
    <property type="protein sequence ID" value="MCD1653166.1"/>
    <property type="molecule type" value="Genomic_DNA"/>
</dbReference>
<sequence length="223" mass="25114">MTKMVMVGFTGMRRLVTERFLDSVFKADSIENIETLEEFFASPRGENIDWIVYSIFCLGIEIEEHLARLIELHPESRHACYSEFPVSASVALRCKKSGASYLLCNLNTQTELERLCASVALGRPWYPEHICALGQRAERDILVRSNGLSARQHTVLRCHFLGKTRKETGGELGITEKTVSTHRARCNEKMKTESQAGLFAAAVMMNLVSPFEVIRSPETEEIG</sequence>
<dbReference type="InterPro" id="IPR016032">
    <property type="entry name" value="Sig_transdc_resp-reg_C-effctor"/>
</dbReference>
<dbReference type="Proteomes" id="UP001198163">
    <property type="component" value="Unassembled WGS sequence"/>
</dbReference>